<dbReference type="Pfam" id="PF08240">
    <property type="entry name" value="ADH_N"/>
    <property type="match status" value="1"/>
</dbReference>
<evidence type="ECO:0000256" key="5">
    <source>
        <dbReference type="ARBA" id="ARBA00023002"/>
    </source>
</evidence>
<comment type="similarity">
    <text evidence="2">Belongs to the zinc-containing alcohol dehydrogenase family.</text>
</comment>
<comment type="cofactor">
    <cofactor evidence="1">
        <name>Zn(2+)</name>
        <dbReference type="ChEBI" id="CHEBI:29105"/>
    </cofactor>
</comment>
<dbReference type="AlphaFoldDB" id="W1Q571"/>
<proteinExistence type="inferred from homology"/>
<dbReference type="InterPro" id="IPR013149">
    <property type="entry name" value="ADH-like_C"/>
</dbReference>
<dbReference type="HOGENOM" id="CLU_823603_0_0_9"/>
<name>W1Q571_ABIDE</name>
<evidence type="ECO:0000259" key="6">
    <source>
        <dbReference type="Pfam" id="PF00107"/>
    </source>
</evidence>
<feature type="domain" description="Alcohol dehydrogenase-like C-terminal" evidence="6">
    <location>
        <begin position="179"/>
        <end position="263"/>
    </location>
</feature>
<evidence type="ECO:0000256" key="4">
    <source>
        <dbReference type="ARBA" id="ARBA00022833"/>
    </source>
</evidence>
<keyword evidence="5" id="KW-0560">Oxidoreductase</keyword>
<dbReference type="InterPro" id="IPR036291">
    <property type="entry name" value="NAD(P)-bd_dom_sf"/>
</dbReference>
<protein>
    <submittedName>
        <fullName evidence="8">GroES-like protein</fullName>
    </submittedName>
</protein>
<dbReference type="eggNOG" id="COG1063">
    <property type="taxonomic scope" value="Bacteria"/>
</dbReference>
<dbReference type="Gene3D" id="3.90.180.10">
    <property type="entry name" value="Medium-chain alcohol dehydrogenases, catalytic domain"/>
    <property type="match status" value="1"/>
</dbReference>
<comment type="caution">
    <text evidence="8">The sequence shown here is derived from an EMBL/GenBank/DDBJ whole genome shotgun (WGS) entry which is preliminary data.</text>
</comment>
<sequence>MALCHADQRYYQGKRSAKVLKQKLPMALIHECCGIVVRDETGTYQVGDKVVMIPNQPPQGFDHSGEFYENYVEGTHFLSSGYDGFMQEFVHLPLDRVVGYHSIPDVVAAMTEFVSVAAHGARRFDSMALSKRDRIVVWGSGSLAFVQATVLRAKFPDATIIVVGKNHDKLRLFSFVDEVYELQDIPEDFSFDHAFECVGGDASQEAIRDIIKYIKPQGTLILMGVSETEVPVNTRDVLEKGLTLVGSSRSGREDFQLAVALMENPQVSSRLRMIIHQVGDLEDVKDIYQFFEEDRKTPFKTVAKWNI</sequence>
<evidence type="ECO:0000256" key="2">
    <source>
        <dbReference type="ARBA" id="ARBA00008072"/>
    </source>
</evidence>
<keyword evidence="4" id="KW-0862">Zinc</keyword>
<dbReference type="Gene3D" id="3.40.50.720">
    <property type="entry name" value="NAD(P)-binding Rossmann-like Domain"/>
    <property type="match status" value="1"/>
</dbReference>
<dbReference type="STRING" id="592010.GCWU000182_000022"/>
<dbReference type="GO" id="GO:0046872">
    <property type="term" value="F:metal ion binding"/>
    <property type="evidence" value="ECO:0007669"/>
    <property type="project" value="UniProtKB-KW"/>
</dbReference>
<evidence type="ECO:0000313" key="8">
    <source>
        <dbReference type="EMBL" id="ESK66336.1"/>
    </source>
</evidence>
<dbReference type="SUPFAM" id="SSF50129">
    <property type="entry name" value="GroES-like"/>
    <property type="match status" value="1"/>
</dbReference>
<dbReference type="InterPro" id="IPR011032">
    <property type="entry name" value="GroES-like_sf"/>
</dbReference>
<dbReference type="PANTHER" id="PTHR43350">
    <property type="entry name" value="NAD-DEPENDENT ALCOHOL DEHYDROGENASE"/>
    <property type="match status" value="1"/>
</dbReference>
<dbReference type="EMBL" id="ACIN03000001">
    <property type="protein sequence ID" value="ESK66336.1"/>
    <property type="molecule type" value="Genomic_DNA"/>
</dbReference>
<dbReference type="InterPro" id="IPR013154">
    <property type="entry name" value="ADH-like_N"/>
</dbReference>
<reference evidence="8" key="1">
    <citation type="submission" date="2013-06" db="EMBL/GenBank/DDBJ databases">
        <authorList>
            <person name="Weinstock G."/>
            <person name="Sodergren E."/>
            <person name="Clifton S."/>
            <person name="Fulton L."/>
            <person name="Fulton B."/>
            <person name="Courtney L."/>
            <person name="Fronick C."/>
            <person name="Harrison M."/>
            <person name="Strong C."/>
            <person name="Farmer C."/>
            <person name="Delahaunty K."/>
            <person name="Markovic C."/>
            <person name="Hall O."/>
            <person name="Minx P."/>
            <person name="Tomlinson C."/>
            <person name="Mitreva M."/>
            <person name="Nelson J."/>
            <person name="Hou S."/>
            <person name="Wollam A."/>
            <person name="Pepin K.H."/>
            <person name="Johnson M."/>
            <person name="Bhonagiri V."/>
            <person name="Nash W.E."/>
            <person name="Warren W."/>
            <person name="Chinwalla A."/>
            <person name="Mardis E.R."/>
            <person name="Wilson R.K."/>
        </authorList>
    </citation>
    <scope>NUCLEOTIDE SEQUENCE [LARGE SCALE GENOMIC DNA]</scope>
    <source>
        <strain evidence="8">ATCC 49176</strain>
    </source>
</reference>
<accession>W1Q571</accession>
<evidence type="ECO:0000256" key="1">
    <source>
        <dbReference type="ARBA" id="ARBA00001947"/>
    </source>
</evidence>
<keyword evidence="3" id="KW-0479">Metal-binding</keyword>
<dbReference type="Proteomes" id="UP000019050">
    <property type="component" value="Unassembled WGS sequence"/>
</dbReference>
<organism evidence="8 9">
    <name type="scientific">Abiotrophia defectiva ATCC 49176</name>
    <dbReference type="NCBI Taxonomy" id="592010"/>
    <lineage>
        <taxon>Bacteria</taxon>
        <taxon>Bacillati</taxon>
        <taxon>Bacillota</taxon>
        <taxon>Bacilli</taxon>
        <taxon>Lactobacillales</taxon>
        <taxon>Aerococcaceae</taxon>
        <taxon>Abiotrophia</taxon>
    </lineage>
</organism>
<dbReference type="Pfam" id="PF00107">
    <property type="entry name" value="ADH_zinc_N"/>
    <property type="match status" value="1"/>
</dbReference>
<gene>
    <name evidence="8" type="ORF">GCWU000182_000022</name>
</gene>
<dbReference type="GO" id="GO:0016491">
    <property type="term" value="F:oxidoreductase activity"/>
    <property type="evidence" value="ECO:0007669"/>
    <property type="project" value="UniProtKB-KW"/>
</dbReference>
<keyword evidence="9" id="KW-1185">Reference proteome</keyword>
<evidence type="ECO:0000259" key="7">
    <source>
        <dbReference type="Pfam" id="PF08240"/>
    </source>
</evidence>
<dbReference type="SUPFAM" id="SSF51735">
    <property type="entry name" value="NAD(P)-binding Rossmann-fold domains"/>
    <property type="match status" value="1"/>
</dbReference>
<dbReference type="PANTHER" id="PTHR43350:SF19">
    <property type="entry name" value="D-GULOSIDE 3-DEHYDROGENASE"/>
    <property type="match status" value="1"/>
</dbReference>
<evidence type="ECO:0000256" key="3">
    <source>
        <dbReference type="ARBA" id="ARBA00022723"/>
    </source>
</evidence>
<evidence type="ECO:0000313" key="9">
    <source>
        <dbReference type="Proteomes" id="UP000019050"/>
    </source>
</evidence>
<feature type="domain" description="Alcohol dehydrogenase-like N-terminal" evidence="7">
    <location>
        <begin position="2"/>
        <end position="98"/>
    </location>
</feature>